<dbReference type="InterPro" id="IPR050793">
    <property type="entry name" value="CMP-NeuNAc_synthase"/>
</dbReference>
<dbReference type="EC" id="2.7.7.43" evidence="4"/>
<evidence type="ECO:0000256" key="1">
    <source>
        <dbReference type="ARBA" id="ARBA00001862"/>
    </source>
</evidence>
<dbReference type="InterPro" id="IPR003329">
    <property type="entry name" value="Cytidylyl_trans"/>
</dbReference>
<evidence type="ECO:0000256" key="3">
    <source>
        <dbReference type="ARBA" id="ARBA00010726"/>
    </source>
</evidence>
<evidence type="ECO:0000256" key="4">
    <source>
        <dbReference type="ARBA" id="ARBA00012491"/>
    </source>
</evidence>
<dbReference type="SUPFAM" id="SSF56784">
    <property type="entry name" value="HAD-like"/>
    <property type="match status" value="1"/>
</dbReference>
<dbReference type="Proteomes" id="UP000887568">
    <property type="component" value="Unplaced"/>
</dbReference>
<evidence type="ECO:0000313" key="5">
    <source>
        <dbReference type="EnsemblMetazoa" id="XP_038066067.1"/>
    </source>
</evidence>
<evidence type="ECO:0000313" key="6">
    <source>
        <dbReference type="Proteomes" id="UP000887568"/>
    </source>
</evidence>
<reference evidence="5" key="1">
    <citation type="submission" date="2022-11" db="UniProtKB">
        <authorList>
            <consortium name="EnsemblMetazoa"/>
        </authorList>
    </citation>
    <scope>IDENTIFICATION</scope>
</reference>
<dbReference type="OrthoDB" id="10262032at2759"/>
<comment type="pathway">
    <text evidence="2">Amino-sugar metabolism; N-acetylneuraminate metabolism.</text>
</comment>
<dbReference type="GO" id="GO:0008781">
    <property type="term" value="F:N-acylneuraminate cytidylyltransferase activity"/>
    <property type="evidence" value="ECO:0007669"/>
    <property type="project" value="UniProtKB-EC"/>
</dbReference>
<accession>A0A914AQM7</accession>
<dbReference type="InterPro" id="IPR023214">
    <property type="entry name" value="HAD_sf"/>
</dbReference>
<dbReference type="InterPro" id="IPR029044">
    <property type="entry name" value="Nucleotide-diphossugar_trans"/>
</dbReference>
<dbReference type="RefSeq" id="XP_038066067.1">
    <property type="nucleotide sequence ID" value="XM_038210139.1"/>
</dbReference>
<dbReference type="GeneID" id="119736126"/>
<dbReference type="PANTHER" id="PTHR21485:SF3">
    <property type="entry name" value="N-ACYLNEURAMINATE CYTIDYLYLTRANSFERASE"/>
    <property type="match status" value="1"/>
</dbReference>
<dbReference type="SUPFAM" id="SSF53448">
    <property type="entry name" value="Nucleotide-diphospho-sugar transferases"/>
    <property type="match status" value="1"/>
</dbReference>
<dbReference type="EnsemblMetazoa" id="XM_038210139.1">
    <property type="protein sequence ID" value="XP_038066067.1"/>
    <property type="gene ID" value="LOC119736126"/>
</dbReference>
<name>A0A914AQM7_PATMI</name>
<protein>
    <recommendedName>
        <fullName evidence="4">N-acylneuraminate cytidylyltransferase</fullName>
        <ecNumber evidence="4">2.7.7.43</ecNumber>
    </recommendedName>
</protein>
<dbReference type="PANTHER" id="PTHR21485">
    <property type="entry name" value="HAD SUPERFAMILY MEMBERS CMAS AND KDSC"/>
    <property type="match status" value="1"/>
</dbReference>
<organism evidence="5 6">
    <name type="scientific">Patiria miniata</name>
    <name type="common">Bat star</name>
    <name type="synonym">Asterina miniata</name>
    <dbReference type="NCBI Taxonomy" id="46514"/>
    <lineage>
        <taxon>Eukaryota</taxon>
        <taxon>Metazoa</taxon>
        <taxon>Echinodermata</taxon>
        <taxon>Eleutherozoa</taxon>
        <taxon>Asterozoa</taxon>
        <taxon>Asteroidea</taxon>
        <taxon>Valvatacea</taxon>
        <taxon>Valvatida</taxon>
        <taxon>Asterinidae</taxon>
        <taxon>Patiria</taxon>
    </lineage>
</organism>
<dbReference type="CDD" id="cd02513">
    <property type="entry name" value="CMP-NeuAc_Synthase"/>
    <property type="match status" value="1"/>
</dbReference>
<dbReference type="InterPro" id="IPR036412">
    <property type="entry name" value="HAD-like_sf"/>
</dbReference>
<keyword evidence="6" id="KW-1185">Reference proteome</keyword>
<proteinExistence type="inferred from homology"/>
<dbReference type="OMA" id="YMGSENT"/>
<sequence>MTETDSSTSRRKGKFAALILARGGSKGIKLKNIKLLAGQPLISWVLRSAVDSGEFDEVWVSTDHDEIARISEEWGAKVHRRSAEVSHDASTSIETVQEFLKFHPEIELIGQIQCTSPCLQPWHLQGPARMVREGGYDSVFAVSRNHLLRWKEVKKPGEQTEAENFNPAKRPRRQDWAGHLCENGAVYFATRELLMSGLFQGGRVGYFEMGPEYSIDIDTDVDWPIAEQRVIKFGYFGKKKPQGVRLVVFAADGVLTDNMLHITSAGDEFRSYNFSDSIGIQELIQKGMAVRILSCEESITHQKYADKLNLPLTMGCKDKLAVLEEWRKELQLDWLDIAIMGCDTPDFECLKRCGVSGCPADAQAPVQTAVQFVSKLAGGRGAARDFCEYLLLLREKAKSAEEQERCLTPK</sequence>
<evidence type="ECO:0000256" key="2">
    <source>
        <dbReference type="ARBA" id="ARBA00005141"/>
    </source>
</evidence>
<comment type="catalytic activity">
    <reaction evidence="1">
        <text>an N-acylneuraminate + CTP = a CMP-N-acyl-beta-neuraminate + diphosphate</text>
        <dbReference type="Rhea" id="RHEA:11344"/>
        <dbReference type="ChEBI" id="CHEBI:33019"/>
        <dbReference type="ChEBI" id="CHEBI:37563"/>
        <dbReference type="ChEBI" id="CHEBI:60073"/>
        <dbReference type="ChEBI" id="CHEBI:68671"/>
        <dbReference type="EC" id="2.7.7.43"/>
    </reaction>
</comment>
<dbReference type="AlphaFoldDB" id="A0A914AQM7"/>
<comment type="similarity">
    <text evidence="3">Belongs to the CMP-NeuNAc synthase family.</text>
</comment>
<dbReference type="Gene3D" id="3.90.550.10">
    <property type="entry name" value="Spore Coat Polysaccharide Biosynthesis Protein SpsA, Chain A"/>
    <property type="match status" value="1"/>
</dbReference>
<dbReference type="Gene3D" id="3.40.50.1000">
    <property type="entry name" value="HAD superfamily/HAD-like"/>
    <property type="match status" value="1"/>
</dbReference>
<dbReference type="Pfam" id="PF02348">
    <property type="entry name" value="CTP_transf_3"/>
    <property type="match status" value="1"/>
</dbReference>